<comment type="caution">
    <text evidence="2">The sequence shown here is derived from an EMBL/GenBank/DDBJ whole genome shotgun (WGS) entry which is preliminary data.</text>
</comment>
<keyword evidence="1" id="KW-0472">Membrane</keyword>
<gene>
    <name evidence="2" type="ORF">GAGA_4713</name>
</gene>
<dbReference type="EMBL" id="BAEK01000085">
    <property type="protein sequence ID" value="GAC07537.1"/>
    <property type="molecule type" value="Genomic_DNA"/>
</dbReference>
<proteinExistence type="predicted"/>
<reference evidence="2 3" key="1">
    <citation type="journal article" date="2014" name="Environ. Microbiol.">
        <title>Comparative genomics of the marine bacterial genus Glaciecola reveals the high degree of genomic diversity and genomic characteristic for cold adaptation.</title>
        <authorList>
            <person name="Qin Q.L."/>
            <person name="Xie B.B."/>
            <person name="Yu Y."/>
            <person name="Shu Y.L."/>
            <person name="Rong J.C."/>
            <person name="Zhang Y.J."/>
            <person name="Zhao D.L."/>
            <person name="Chen X.L."/>
            <person name="Zhang X.Y."/>
            <person name="Chen B."/>
            <person name="Zhou B.C."/>
            <person name="Zhang Y.Z."/>
        </authorList>
    </citation>
    <scope>NUCLEOTIDE SEQUENCE [LARGE SCALE GENOMIC DNA]</scope>
    <source>
        <strain evidence="2 3">NO2</strain>
    </source>
</reference>
<dbReference type="Proteomes" id="UP000008372">
    <property type="component" value="Unassembled WGS sequence"/>
</dbReference>
<protein>
    <submittedName>
        <fullName evidence="2">Uncharacterized protein</fullName>
    </submittedName>
</protein>
<keyword evidence="1" id="KW-0812">Transmembrane</keyword>
<evidence type="ECO:0000313" key="3">
    <source>
        <dbReference type="Proteomes" id="UP000008372"/>
    </source>
</evidence>
<evidence type="ECO:0000256" key="1">
    <source>
        <dbReference type="SAM" id="Phobius"/>
    </source>
</evidence>
<organism evidence="2 3">
    <name type="scientific">Paraglaciecola agarilytica NO2</name>
    <dbReference type="NCBI Taxonomy" id="1125747"/>
    <lineage>
        <taxon>Bacteria</taxon>
        <taxon>Pseudomonadati</taxon>
        <taxon>Pseudomonadota</taxon>
        <taxon>Gammaproteobacteria</taxon>
        <taxon>Alteromonadales</taxon>
        <taxon>Alteromonadaceae</taxon>
        <taxon>Paraglaciecola</taxon>
    </lineage>
</organism>
<feature type="transmembrane region" description="Helical" evidence="1">
    <location>
        <begin position="15"/>
        <end position="41"/>
    </location>
</feature>
<evidence type="ECO:0000313" key="2">
    <source>
        <dbReference type="EMBL" id="GAC07537.1"/>
    </source>
</evidence>
<accession>A0ABQ0IDS5</accession>
<name>A0ABQ0IDS5_9ALTE</name>
<keyword evidence="1" id="KW-1133">Transmembrane helix</keyword>
<sequence>MAVVKNTKNAACLKYLFNLMLATPSALPTLGLSAVCFAFSYQ</sequence>
<keyword evidence="3" id="KW-1185">Reference proteome</keyword>